<dbReference type="Pfam" id="PF11028">
    <property type="entry name" value="TMEM260-like"/>
    <property type="match status" value="1"/>
</dbReference>
<evidence type="ECO:0000256" key="1">
    <source>
        <dbReference type="SAM" id="Phobius"/>
    </source>
</evidence>
<feature type="transmembrane region" description="Helical" evidence="1">
    <location>
        <begin position="218"/>
        <end position="239"/>
    </location>
</feature>
<feature type="transmembrane region" description="Helical" evidence="1">
    <location>
        <begin position="53"/>
        <end position="70"/>
    </location>
</feature>
<feature type="transmembrane region" description="Helical" evidence="1">
    <location>
        <begin position="292"/>
        <end position="311"/>
    </location>
</feature>
<feature type="transmembrane region" description="Helical" evidence="1">
    <location>
        <begin position="118"/>
        <end position="140"/>
    </location>
</feature>
<feature type="transmembrane region" description="Helical" evidence="1">
    <location>
        <begin position="473"/>
        <end position="490"/>
    </location>
</feature>
<organism evidence="2 3">
    <name type="scientific">Imperialibacter roseus</name>
    <dbReference type="NCBI Taxonomy" id="1324217"/>
    <lineage>
        <taxon>Bacteria</taxon>
        <taxon>Pseudomonadati</taxon>
        <taxon>Bacteroidota</taxon>
        <taxon>Cytophagia</taxon>
        <taxon>Cytophagales</taxon>
        <taxon>Flammeovirgaceae</taxon>
        <taxon>Imperialibacter</taxon>
    </lineage>
</organism>
<dbReference type="Proteomes" id="UP001302349">
    <property type="component" value="Chromosome"/>
</dbReference>
<sequence>MKNFKLINNLTGWAVFFVALTVYALTLEPTASFWDCGEFIAASYKLQIPHPPGPPFFLLLGRFFTFLALGDTEQIAFWVNMMSAVSSALAVMFLYWSIVLLASKIIKAELLDLQAKDALVLMGSGVTGSLAFAFSDTFWFSAVEAEVYAMSMFFTAIAFWAILRWDALENASLSNKWLLFIAYLMGLSIGVHPMNLLTIPSLALIYYFKNYTFSWKGLAVTIVSSGIGILFVMFGFRVGVMSLLTRFEIFFVNSLQLGFGSGAAFGMVIIAASILLAVYFTQKKGLVGLNTLALCISFLIIGYSSFGILTIRSSKNPLIDMWNPENLPNFVGYLDMKQYGTRPLLYGNYYDAKLIDQQLGDPVYQKGITSYEIEDYDYQLNYDPARTTVLPRLWSQRDRHPEAYQRILGLQPGQKPNFAENIKYLFTYQLGHMYMRYFMWNFAGRESDQQDAGFVALTSSVAPSMEGNHARNSFLMLPLVLGLVGLFFNYKKNLQSFSVIGVLFFITGVGLVLYLNSPPDEPRERDYIYVASFFAFCIWIGLGAFAFLRQSQQFFAERKLALAMAWFATLMVPGIMVMQGWDDHDRSGRYYSVDMAKNYLTGCEPNGILFTGGDNDTYPLWYAQDVAGVRTDMRVIVGSLFSADWNIDMMKRKAYESEPLPFSIDKTLYKQGGPIDYVPVVENPNLKGSAIDLNQYLSLLKKKHPAIMVETRTGSSLASLPSKLIRLPVSKEDVLARHLVPDTMTQYIPDFITFEVTGNGLQKSEIMLLDLIASNNWERPIYFTHTALSLLPFDLSKYVVQEGMTYKLLPVENPESDSHLINSHVMFANMTENYSWRNLNNPDVNYSSYYQKQLMSPRLGFNLLAEALMLEGKNDMALEALHKSLNAIPDDTIPYDLSAVETTGLLLALNDSDTAIAIGKTLIERADKELSYYSSAVKQDAFEVRKNLFVLDRLQRILKAYGFNEDALKTESIFRKHYSHFEG</sequence>
<keyword evidence="1" id="KW-0472">Membrane</keyword>
<feature type="transmembrane region" description="Helical" evidence="1">
    <location>
        <begin position="527"/>
        <end position="548"/>
    </location>
</feature>
<keyword evidence="3" id="KW-1185">Reference proteome</keyword>
<protein>
    <submittedName>
        <fullName evidence="2">DUF2723 domain-containing protein</fullName>
    </submittedName>
</protein>
<feature type="transmembrane region" description="Helical" evidence="1">
    <location>
        <begin position="560"/>
        <end position="581"/>
    </location>
</feature>
<name>A0ABZ0IM26_9BACT</name>
<evidence type="ECO:0000313" key="2">
    <source>
        <dbReference type="EMBL" id="WOK05591.1"/>
    </source>
</evidence>
<dbReference type="PANTHER" id="PTHR16214">
    <property type="entry name" value="TRANSMEMBRANE PROTEIN 260"/>
    <property type="match status" value="1"/>
</dbReference>
<feature type="transmembrane region" description="Helical" evidence="1">
    <location>
        <begin position="147"/>
        <end position="165"/>
    </location>
</feature>
<dbReference type="EMBL" id="CP136051">
    <property type="protein sequence ID" value="WOK05591.1"/>
    <property type="molecule type" value="Genomic_DNA"/>
</dbReference>
<keyword evidence="1" id="KW-1133">Transmembrane helix</keyword>
<feature type="transmembrane region" description="Helical" evidence="1">
    <location>
        <begin position="177"/>
        <end position="206"/>
    </location>
</feature>
<gene>
    <name evidence="2" type="ORF">RT717_21170</name>
</gene>
<proteinExistence type="predicted"/>
<keyword evidence="1" id="KW-0812">Transmembrane</keyword>
<evidence type="ECO:0000313" key="3">
    <source>
        <dbReference type="Proteomes" id="UP001302349"/>
    </source>
</evidence>
<dbReference type="InterPro" id="IPR052724">
    <property type="entry name" value="GT117_domain-containing"/>
</dbReference>
<accession>A0ABZ0IM26</accession>
<feature type="transmembrane region" description="Helical" evidence="1">
    <location>
        <begin position="497"/>
        <end position="515"/>
    </location>
</feature>
<reference evidence="2 3" key="1">
    <citation type="journal article" date="2023" name="Microbiol. Resour. Announc.">
        <title>Complete Genome Sequence of Imperialibacter roseus strain P4T.</title>
        <authorList>
            <person name="Tizabi D.R."/>
            <person name="Bachvaroff T."/>
            <person name="Hill R.T."/>
        </authorList>
    </citation>
    <scope>NUCLEOTIDE SEQUENCE [LARGE SCALE GENOMIC DNA]</scope>
    <source>
        <strain evidence="2 3">P4T</strain>
    </source>
</reference>
<dbReference type="InterPro" id="IPR021280">
    <property type="entry name" value="TMEM260-like"/>
</dbReference>
<dbReference type="RefSeq" id="WP_317488349.1">
    <property type="nucleotide sequence ID" value="NZ_CP136051.1"/>
</dbReference>
<feature type="transmembrane region" description="Helical" evidence="1">
    <location>
        <begin position="77"/>
        <end position="98"/>
    </location>
</feature>
<feature type="transmembrane region" description="Helical" evidence="1">
    <location>
        <begin position="259"/>
        <end position="280"/>
    </location>
</feature>
<dbReference type="PANTHER" id="PTHR16214:SF3">
    <property type="entry name" value="TRANSMEMBRANE PROTEIN 260"/>
    <property type="match status" value="1"/>
</dbReference>